<dbReference type="GO" id="GO:0016787">
    <property type="term" value="F:hydrolase activity"/>
    <property type="evidence" value="ECO:0007669"/>
    <property type="project" value="UniProtKB-KW"/>
</dbReference>
<evidence type="ECO:0000313" key="8">
    <source>
        <dbReference type="EMBL" id="WLJ25922.1"/>
    </source>
</evidence>
<keyword evidence="5" id="KW-0234">DNA repair</keyword>
<dbReference type="InterPro" id="IPR001387">
    <property type="entry name" value="Cro/C1-type_HTH"/>
</dbReference>
<dbReference type="InterPro" id="IPR050077">
    <property type="entry name" value="LexA_repressor"/>
</dbReference>
<dbReference type="SUPFAM" id="SSF47413">
    <property type="entry name" value="lambda repressor-like DNA-binding domains"/>
    <property type="match status" value="1"/>
</dbReference>
<dbReference type="SUPFAM" id="SSF51306">
    <property type="entry name" value="LexA/Signal peptidase"/>
    <property type="match status" value="1"/>
</dbReference>
<dbReference type="Pfam" id="PF00717">
    <property type="entry name" value="Peptidase_S24"/>
    <property type="match status" value="1"/>
</dbReference>
<evidence type="ECO:0000256" key="2">
    <source>
        <dbReference type="ARBA" id="ARBA00022763"/>
    </source>
</evidence>
<name>A0AA49X8C7_9VIRU</name>
<dbReference type="GO" id="GO:0006281">
    <property type="term" value="P:DNA repair"/>
    <property type="evidence" value="ECO:0007669"/>
    <property type="project" value="UniProtKB-KW"/>
</dbReference>
<protein>
    <submittedName>
        <fullName evidence="8">Repressor protein CI</fullName>
    </submittedName>
</protein>
<dbReference type="InterPro" id="IPR036286">
    <property type="entry name" value="LexA/Signal_pep-like_sf"/>
</dbReference>
<keyword evidence="6" id="KW-0742">SOS response</keyword>
<dbReference type="InterPro" id="IPR015927">
    <property type="entry name" value="Peptidase_S24_S26A/B/C"/>
</dbReference>
<dbReference type="GO" id="GO:0003677">
    <property type="term" value="F:DNA binding"/>
    <property type="evidence" value="ECO:0007669"/>
    <property type="project" value="InterPro"/>
</dbReference>
<evidence type="ECO:0000256" key="4">
    <source>
        <dbReference type="ARBA" id="ARBA00022813"/>
    </source>
</evidence>
<dbReference type="PRINTS" id="PR00726">
    <property type="entry name" value="LEXASERPTASE"/>
</dbReference>
<keyword evidence="2" id="KW-0227">DNA damage</keyword>
<dbReference type="PROSITE" id="PS50943">
    <property type="entry name" value="HTH_CROC1"/>
    <property type="match status" value="1"/>
</dbReference>
<comment type="similarity">
    <text evidence="1">Belongs to the peptidase S24 family.</text>
</comment>
<dbReference type="GO" id="GO:0009432">
    <property type="term" value="P:SOS response"/>
    <property type="evidence" value="ECO:0007669"/>
    <property type="project" value="UniProtKB-KW"/>
</dbReference>
<feature type="domain" description="HTH cro/C1-type" evidence="7">
    <location>
        <begin position="44"/>
        <end position="73"/>
    </location>
</feature>
<reference evidence="8" key="1">
    <citation type="submission" date="2023-04" db="EMBL/GenBank/DDBJ databases">
        <title>The human skin virome in hidradenitis suppurativa patients.</title>
        <authorList>
            <person name="Jansen D."/>
        </authorList>
    </citation>
    <scope>NUCLEOTIDE SEQUENCE</scope>
    <source>
        <strain evidence="8">VC3_JansenPhageH</strain>
    </source>
</reference>
<dbReference type="SMART" id="SM00530">
    <property type="entry name" value="HTH_XRE"/>
    <property type="match status" value="1"/>
</dbReference>
<evidence type="ECO:0000256" key="3">
    <source>
        <dbReference type="ARBA" id="ARBA00022801"/>
    </source>
</evidence>
<organism evidence="8">
    <name type="scientific">Firmicutes phage HS11</name>
    <dbReference type="NCBI Taxonomy" id="3056393"/>
    <lineage>
        <taxon>Viruses</taxon>
    </lineage>
</organism>
<dbReference type="Gene3D" id="1.10.260.40">
    <property type="entry name" value="lambda repressor-like DNA-binding domains"/>
    <property type="match status" value="1"/>
</dbReference>
<dbReference type="GO" id="GO:0006355">
    <property type="term" value="P:regulation of DNA-templated transcription"/>
    <property type="evidence" value="ECO:0007669"/>
    <property type="project" value="InterPro"/>
</dbReference>
<proteinExistence type="inferred from homology"/>
<dbReference type="PANTHER" id="PTHR33516:SF2">
    <property type="entry name" value="LEXA REPRESSOR-RELATED"/>
    <property type="match status" value="1"/>
</dbReference>
<dbReference type="PANTHER" id="PTHR33516">
    <property type="entry name" value="LEXA REPRESSOR"/>
    <property type="match status" value="1"/>
</dbReference>
<sequence length="224" mass="24817">MKKSSTSKRLKEIMRNRGMRQVDILNTIKPIAEATGVRFEKNDLSQYVSGKVEPSQQKLTVLSKALGVSETWLMGYDDLDAIINRHPDLHPFRKIRSVPILGTIACGTPIWAEENFEGYIGIDPAHMDGEFALICKGDSMIDANIQSGDIVLLKKVPDVEDGKIAAVLIDNEATLKKVYKRDDSLVLQPCNRNYGPIVYSAREAEDSGIQIIGECVGVYHAVND</sequence>
<dbReference type="CDD" id="cd06529">
    <property type="entry name" value="S24_LexA-like"/>
    <property type="match status" value="1"/>
</dbReference>
<evidence type="ECO:0000259" key="7">
    <source>
        <dbReference type="PROSITE" id="PS50943"/>
    </source>
</evidence>
<evidence type="ECO:0000256" key="1">
    <source>
        <dbReference type="ARBA" id="ARBA00007484"/>
    </source>
</evidence>
<keyword evidence="3" id="KW-0378">Hydrolase</keyword>
<dbReference type="InterPro" id="IPR006197">
    <property type="entry name" value="Peptidase_S24_LexA"/>
</dbReference>
<dbReference type="Gene3D" id="2.10.109.10">
    <property type="entry name" value="Umud Fragment, subunit A"/>
    <property type="match status" value="1"/>
</dbReference>
<dbReference type="InterPro" id="IPR010982">
    <property type="entry name" value="Lambda_DNA-bd_dom_sf"/>
</dbReference>
<evidence type="ECO:0000256" key="5">
    <source>
        <dbReference type="ARBA" id="ARBA00023204"/>
    </source>
</evidence>
<keyword evidence="4" id="KW-0068">Autocatalytic cleavage</keyword>
<dbReference type="CDD" id="cd00093">
    <property type="entry name" value="HTH_XRE"/>
    <property type="match status" value="1"/>
</dbReference>
<accession>A0AA49X8C7</accession>
<dbReference type="EMBL" id="OQ890319">
    <property type="protein sequence ID" value="WLJ25922.1"/>
    <property type="molecule type" value="Genomic_DNA"/>
</dbReference>
<dbReference type="InterPro" id="IPR039418">
    <property type="entry name" value="LexA-like"/>
</dbReference>
<evidence type="ECO:0000256" key="6">
    <source>
        <dbReference type="ARBA" id="ARBA00023236"/>
    </source>
</evidence>